<gene>
    <name evidence="1" type="ORF">ACFPZ3_32780</name>
</gene>
<keyword evidence="2" id="KW-1185">Reference proteome</keyword>
<evidence type="ECO:0000313" key="1">
    <source>
        <dbReference type="EMBL" id="MFC5828669.1"/>
    </source>
</evidence>
<name>A0ABW1CSA5_9ACTN</name>
<dbReference type="Proteomes" id="UP001596058">
    <property type="component" value="Unassembled WGS sequence"/>
</dbReference>
<evidence type="ECO:0000313" key="2">
    <source>
        <dbReference type="Proteomes" id="UP001596058"/>
    </source>
</evidence>
<protein>
    <submittedName>
        <fullName evidence="1">Uncharacterized protein</fullName>
    </submittedName>
</protein>
<dbReference type="RefSeq" id="WP_379518173.1">
    <property type="nucleotide sequence ID" value="NZ_JBHSPA010000039.1"/>
</dbReference>
<dbReference type="EMBL" id="JBHSPA010000039">
    <property type="protein sequence ID" value="MFC5828669.1"/>
    <property type="molecule type" value="Genomic_DNA"/>
</dbReference>
<accession>A0ABW1CSA5</accession>
<comment type="caution">
    <text evidence="1">The sequence shown here is derived from an EMBL/GenBank/DDBJ whole genome shotgun (WGS) entry which is preliminary data.</text>
</comment>
<sequence>MRWTASLNSSGSERTRDCGALVAGLLALAEQSARLVKRFPGLVRLDVAQQADAAVALDDLDVFMTWARQATSIRPVAVPAQRRAPRKTVTT</sequence>
<organism evidence="1 2">
    <name type="scientific">Nonomuraea insulae</name>
    <dbReference type="NCBI Taxonomy" id="1616787"/>
    <lineage>
        <taxon>Bacteria</taxon>
        <taxon>Bacillati</taxon>
        <taxon>Actinomycetota</taxon>
        <taxon>Actinomycetes</taxon>
        <taxon>Streptosporangiales</taxon>
        <taxon>Streptosporangiaceae</taxon>
        <taxon>Nonomuraea</taxon>
    </lineage>
</organism>
<proteinExistence type="predicted"/>
<reference evidence="2" key="1">
    <citation type="journal article" date="2019" name="Int. J. Syst. Evol. Microbiol.">
        <title>The Global Catalogue of Microorganisms (GCM) 10K type strain sequencing project: providing services to taxonomists for standard genome sequencing and annotation.</title>
        <authorList>
            <consortium name="The Broad Institute Genomics Platform"/>
            <consortium name="The Broad Institute Genome Sequencing Center for Infectious Disease"/>
            <person name="Wu L."/>
            <person name="Ma J."/>
        </authorList>
    </citation>
    <scope>NUCLEOTIDE SEQUENCE [LARGE SCALE GENOMIC DNA]</scope>
    <source>
        <strain evidence="2">CCUG 53903</strain>
    </source>
</reference>